<evidence type="ECO:0000256" key="1">
    <source>
        <dbReference type="SAM" id="MobiDB-lite"/>
    </source>
</evidence>
<reference evidence="2" key="1">
    <citation type="journal article" date="2021" name="bioRxiv">
        <title>Whole Genome Assembly and Annotation of Northern Wild Rice, Zizania palustris L., Supports a Whole Genome Duplication in the Zizania Genus.</title>
        <authorList>
            <person name="Haas M."/>
            <person name="Kono T."/>
            <person name="Macchietto M."/>
            <person name="Millas R."/>
            <person name="McGilp L."/>
            <person name="Shao M."/>
            <person name="Duquette J."/>
            <person name="Hirsch C.N."/>
            <person name="Kimball J."/>
        </authorList>
    </citation>
    <scope>NUCLEOTIDE SEQUENCE</scope>
    <source>
        <tissue evidence="2">Fresh leaf tissue</tissue>
    </source>
</reference>
<gene>
    <name evidence="2" type="ORF">GUJ93_ZPchr0004g40036</name>
</gene>
<proteinExistence type="predicted"/>
<accession>A0A8J5S195</accession>
<dbReference type="EMBL" id="JAAALK010000285">
    <property type="protein sequence ID" value="KAG8065231.1"/>
    <property type="molecule type" value="Genomic_DNA"/>
</dbReference>
<sequence length="80" mass="8768">MTGVKGLLRGSQMAPEAMVRVKGRLWETKRHFRPGPGLITGILRRCHLTRDPKPLRTQVEGPGLDGEAESEGTSEEACTL</sequence>
<organism evidence="2 3">
    <name type="scientific">Zizania palustris</name>
    <name type="common">Northern wild rice</name>
    <dbReference type="NCBI Taxonomy" id="103762"/>
    <lineage>
        <taxon>Eukaryota</taxon>
        <taxon>Viridiplantae</taxon>
        <taxon>Streptophyta</taxon>
        <taxon>Embryophyta</taxon>
        <taxon>Tracheophyta</taxon>
        <taxon>Spermatophyta</taxon>
        <taxon>Magnoliopsida</taxon>
        <taxon>Liliopsida</taxon>
        <taxon>Poales</taxon>
        <taxon>Poaceae</taxon>
        <taxon>BOP clade</taxon>
        <taxon>Oryzoideae</taxon>
        <taxon>Oryzeae</taxon>
        <taxon>Zizaniinae</taxon>
        <taxon>Zizania</taxon>
    </lineage>
</organism>
<feature type="region of interest" description="Disordered" evidence="1">
    <location>
        <begin position="51"/>
        <end position="80"/>
    </location>
</feature>
<comment type="caution">
    <text evidence="2">The sequence shown here is derived from an EMBL/GenBank/DDBJ whole genome shotgun (WGS) entry which is preliminary data.</text>
</comment>
<keyword evidence="3" id="KW-1185">Reference proteome</keyword>
<protein>
    <submittedName>
        <fullName evidence="2">Uncharacterized protein</fullName>
    </submittedName>
</protein>
<evidence type="ECO:0000313" key="2">
    <source>
        <dbReference type="EMBL" id="KAG8065231.1"/>
    </source>
</evidence>
<reference evidence="2" key="2">
    <citation type="submission" date="2021-02" db="EMBL/GenBank/DDBJ databases">
        <authorList>
            <person name="Kimball J.A."/>
            <person name="Haas M.W."/>
            <person name="Macchietto M."/>
            <person name="Kono T."/>
            <person name="Duquette J."/>
            <person name="Shao M."/>
        </authorList>
    </citation>
    <scope>NUCLEOTIDE SEQUENCE</scope>
    <source>
        <tissue evidence="2">Fresh leaf tissue</tissue>
    </source>
</reference>
<dbReference type="Proteomes" id="UP000729402">
    <property type="component" value="Unassembled WGS sequence"/>
</dbReference>
<evidence type="ECO:0000313" key="3">
    <source>
        <dbReference type="Proteomes" id="UP000729402"/>
    </source>
</evidence>
<dbReference type="AlphaFoldDB" id="A0A8J5S195"/>
<name>A0A8J5S195_ZIZPA</name>